<dbReference type="RefSeq" id="WP_055066604.1">
    <property type="nucleotide sequence ID" value="NZ_CYZD01000021.1"/>
</dbReference>
<dbReference type="EMBL" id="CYZD01000021">
    <property type="protein sequence ID" value="CUO73472.1"/>
    <property type="molecule type" value="Genomic_DNA"/>
</dbReference>
<sequence length="78" mass="9096">MFTFMKEILDKFLSFLLQILPTSPFAPMIDSLEKMPYLGYINYFVPVGTCIKIGEAWLAAIVIFYLWSVVARWIKLIE</sequence>
<keyword evidence="1" id="KW-1133">Transmembrane helix</keyword>
<protein>
    <submittedName>
        <fullName evidence="2">Uncharacterized protein</fullName>
    </submittedName>
</protein>
<evidence type="ECO:0000313" key="2">
    <source>
        <dbReference type="EMBL" id="CUO73472.1"/>
    </source>
</evidence>
<gene>
    <name evidence="2" type="ORF">ERS852394_02898</name>
</gene>
<dbReference type="Proteomes" id="UP000095409">
    <property type="component" value="Unassembled WGS sequence"/>
</dbReference>
<proteinExistence type="predicted"/>
<keyword evidence="1" id="KW-0812">Transmembrane</keyword>
<name>A0A174HEY3_9FIRM</name>
<evidence type="ECO:0000256" key="1">
    <source>
        <dbReference type="SAM" id="Phobius"/>
    </source>
</evidence>
<reference evidence="2 3" key="1">
    <citation type="submission" date="2015-09" db="EMBL/GenBank/DDBJ databases">
        <authorList>
            <consortium name="Pathogen Informatics"/>
        </authorList>
    </citation>
    <scope>NUCLEOTIDE SEQUENCE [LARGE SCALE GENOMIC DNA]</scope>
    <source>
        <strain evidence="2 3">2789STDY5608837</strain>
    </source>
</reference>
<organism evidence="2 3">
    <name type="scientific">Blautia obeum</name>
    <dbReference type="NCBI Taxonomy" id="40520"/>
    <lineage>
        <taxon>Bacteria</taxon>
        <taxon>Bacillati</taxon>
        <taxon>Bacillota</taxon>
        <taxon>Clostridia</taxon>
        <taxon>Lachnospirales</taxon>
        <taxon>Lachnospiraceae</taxon>
        <taxon>Blautia</taxon>
    </lineage>
</organism>
<accession>A0A174HEY3</accession>
<feature type="transmembrane region" description="Helical" evidence="1">
    <location>
        <begin position="41"/>
        <end position="67"/>
    </location>
</feature>
<keyword evidence="1" id="KW-0472">Membrane</keyword>
<evidence type="ECO:0000313" key="3">
    <source>
        <dbReference type="Proteomes" id="UP000095409"/>
    </source>
</evidence>
<dbReference type="AlphaFoldDB" id="A0A174HEY3"/>